<gene>
    <name evidence="2" type="ORF">LOD99_13382</name>
</gene>
<proteinExistence type="predicted"/>
<organism evidence="2 3">
    <name type="scientific">Oopsacas minuta</name>
    <dbReference type="NCBI Taxonomy" id="111878"/>
    <lineage>
        <taxon>Eukaryota</taxon>
        <taxon>Metazoa</taxon>
        <taxon>Porifera</taxon>
        <taxon>Hexactinellida</taxon>
        <taxon>Hexasterophora</taxon>
        <taxon>Lyssacinosida</taxon>
        <taxon>Leucopsacidae</taxon>
        <taxon>Oopsacas</taxon>
    </lineage>
</organism>
<protein>
    <submittedName>
        <fullName evidence="2">Uncharacterized protein</fullName>
    </submittedName>
</protein>
<evidence type="ECO:0000313" key="3">
    <source>
        <dbReference type="Proteomes" id="UP001165289"/>
    </source>
</evidence>
<dbReference type="Proteomes" id="UP001165289">
    <property type="component" value="Unassembled WGS sequence"/>
</dbReference>
<reference evidence="2 3" key="1">
    <citation type="journal article" date="2023" name="BMC Biol.">
        <title>The compact genome of the sponge Oopsacas minuta (Hexactinellida) is lacking key metazoan core genes.</title>
        <authorList>
            <person name="Santini S."/>
            <person name="Schenkelaars Q."/>
            <person name="Jourda C."/>
            <person name="Duchesne M."/>
            <person name="Belahbib H."/>
            <person name="Rocher C."/>
            <person name="Selva M."/>
            <person name="Riesgo A."/>
            <person name="Vervoort M."/>
            <person name="Leys S.P."/>
            <person name="Kodjabachian L."/>
            <person name="Le Bivic A."/>
            <person name="Borchiellini C."/>
            <person name="Claverie J.M."/>
            <person name="Renard E."/>
        </authorList>
    </citation>
    <scope>NUCLEOTIDE SEQUENCE [LARGE SCALE GENOMIC DNA]</scope>
    <source>
        <strain evidence="2">SPO-2</strain>
    </source>
</reference>
<feature type="transmembrane region" description="Helical" evidence="1">
    <location>
        <begin position="93"/>
        <end position="116"/>
    </location>
</feature>
<keyword evidence="3" id="KW-1185">Reference proteome</keyword>
<accession>A0AAV7KN49</accession>
<dbReference type="EMBL" id="JAKMXF010000011">
    <property type="protein sequence ID" value="KAI6661509.1"/>
    <property type="molecule type" value="Genomic_DNA"/>
</dbReference>
<keyword evidence="1" id="KW-0812">Transmembrane</keyword>
<evidence type="ECO:0000313" key="2">
    <source>
        <dbReference type="EMBL" id="KAI6661509.1"/>
    </source>
</evidence>
<sequence length="119" mass="13548">MYSDSYHFNRHIFPPWENFSSTINANEYLHQTNDYSRTFTLGSDGLPSKYIFNYIANGLIIDVTISTFTNSTPPLNTFQLPSECSQFTCTACYNSAVTVVTSTYLILTVVAMQILFHMM</sequence>
<evidence type="ECO:0000256" key="1">
    <source>
        <dbReference type="SAM" id="Phobius"/>
    </source>
</evidence>
<name>A0AAV7KN49_9METZ</name>
<keyword evidence="1" id="KW-1133">Transmembrane helix</keyword>
<dbReference type="AlphaFoldDB" id="A0AAV7KN49"/>
<comment type="caution">
    <text evidence="2">The sequence shown here is derived from an EMBL/GenBank/DDBJ whole genome shotgun (WGS) entry which is preliminary data.</text>
</comment>
<keyword evidence="1" id="KW-0472">Membrane</keyword>